<organism evidence="1 2">
    <name type="scientific">Geomicrobium halophilum</name>
    <dbReference type="NCBI Taxonomy" id="549000"/>
    <lineage>
        <taxon>Bacteria</taxon>
        <taxon>Bacillati</taxon>
        <taxon>Bacillota</taxon>
        <taxon>Bacilli</taxon>
        <taxon>Bacillales</taxon>
        <taxon>Geomicrobium</taxon>
    </lineage>
</organism>
<reference evidence="1 2" key="1">
    <citation type="submission" date="2020-08" db="EMBL/GenBank/DDBJ databases">
        <title>Genomic Encyclopedia of Type Strains, Phase IV (KMG-IV): sequencing the most valuable type-strain genomes for metagenomic binning, comparative biology and taxonomic classification.</title>
        <authorList>
            <person name="Goeker M."/>
        </authorList>
    </citation>
    <scope>NUCLEOTIDE SEQUENCE [LARGE SCALE GENOMIC DNA]</scope>
    <source>
        <strain evidence="1 2">DSM 21769</strain>
    </source>
</reference>
<evidence type="ECO:0000313" key="2">
    <source>
        <dbReference type="Proteomes" id="UP000568839"/>
    </source>
</evidence>
<dbReference type="GO" id="GO:0008081">
    <property type="term" value="F:phosphoric diester hydrolase activity"/>
    <property type="evidence" value="ECO:0007669"/>
    <property type="project" value="InterPro"/>
</dbReference>
<dbReference type="Proteomes" id="UP000568839">
    <property type="component" value="Unassembled WGS sequence"/>
</dbReference>
<dbReference type="AlphaFoldDB" id="A0A841PZK8"/>
<name>A0A841PZK8_9BACL</name>
<dbReference type="SUPFAM" id="SSF51695">
    <property type="entry name" value="PLC-like phosphodiesterases"/>
    <property type="match status" value="1"/>
</dbReference>
<accession>A0A841PZK8</accession>
<dbReference type="EMBL" id="JACHHJ010000002">
    <property type="protein sequence ID" value="MBB6449925.1"/>
    <property type="molecule type" value="Genomic_DNA"/>
</dbReference>
<dbReference type="Gene3D" id="3.20.20.190">
    <property type="entry name" value="Phosphatidylinositol (PI) phosphodiesterase"/>
    <property type="match status" value="1"/>
</dbReference>
<gene>
    <name evidence="1" type="ORF">HNR44_001903</name>
</gene>
<comment type="caution">
    <text evidence="1">The sequence shown here is derived from an EMBL/GenBank/DDBJ whole genome shotgun (WGS) entry which is preliminary data.</text>
</comment>
<dbReference type="GO" id="GO:0006629">
    <property type="term" value="P:lipid metabolic process"/>
    <property type="evidence" value="ECO:0007669"/>
    <property type="project" value="InterPro"/>
</dbReference>
<dbReference type="InterPro" id="IPR017946">
    <property type="entry name" value="PLC-like_Pdiesterase_TIM-brl"/>
</dbReference>
<keyword evidence="2" id="KW-1185">Reference proteome</keyword>
<dbReference type="RefSeq" id="WP_221434261.1">
    <property type="nucleotide sequence ID" value="NZ_JACHHJ010000002.1"/>
</dbReference>
<sequence length="113" mass="12960">MGEIEKSSILRFICLHYFGLKRWLETTVIALITREISHPGDYIQPLELEGLHLDVNSVLSNVHQLRGMFGDLRVWTVNESNEIKQLLDLNVNAIITDYPAKAAFIKSERMSYA</sequence>
<evidence type="ECO:0000313" key="1">
    <source>
        <dbReference type="EMBL" id="MBB6449925.1"/>
    </source>
</evidence>
<dbReference type="Pfam" id="PF13653">
    <property type="entry name" value="GDPD_2"/>
    <property type="match status" value="1"/>
</dbReference>
<proteinExistence type="predicted"/>
<protein>
    <submittedName>
        <fullName evidence="1">Glycerophosphoryl diester phosphodiesterase</fullName>
    </submittedName>
</protein>